<feature type="domain" description="HTH luxR-type" evidence="4">
    <location>
        <begin position="908"/>
        <end position="965"/>
    </location>
</feature>
<feature type="signal peptide" evidence="3">
    <location>
        <begin position="1"/>
        <end position="21"/>
    </location>
</feature>
<dbReference type="InterPro" id="IPR000792">
    <property type="entry name" value="Tscrpt_reg_LuxR_C"/>
</dbReference>
<keyword evidence="2" id="KW-1133">Transmembrane helix</keyword>
<evidence type="ECO:0000256" key="3">
    <source>
        <dbReference type="SAM" id="SignalP"/>
    </source>
</evidence>
<evidence type="ECO:0000256" key="2">
    <source>
        <dbReference type="SAM" id="Phobius"/>
    </source>
</evidence>
<dbReference type="PANTHER" id="PTHR43547:SF2">
    <property type="entry name" value="HYBRID SIGNAL TRANSDUCTION HISTIDINE KINASE C"/>
    <property type="match status" value="1"/>
</dbReference>
<reference evidence="5 6" key="1">
    <citation type="submission" date="2020-09" db="EMBL/GenBank/DDBJ databases">
        <title>Novel species of Mucilaginibacter isolated from a glacier on the Tibetan Plateau.</title>
        <authorList>
            <person name="Liu Q."/>
            <person name="Xin Y.-H."/>
        </authorList>
    </citation>
    <scope>NUCLEOTIDE SEQUENCE [LARGE SCALE GENOMIC DNA]</scope>
    <source>
        <strain evidence="5 6">ZT4R22</strain>
    </source>
</reference>
<dbReference type="Gene3D" id="2.60.40.10">
    <property type="entry name" value="Immunoglobulins"/>
    <property type="match status" value="1"/>
</dbReference>
<dbReference type="SUPFAM" id="SSF46894">
    <property type="entry name" value="C-terminal effector domain of the bipartite response regulators"/>
    <property type="match status" value="1"/>
</dbReference>
<dbReference type="EMBL" id="JACWMY010000001">
    <property type="protein sequence ID" value="MBD1362728.1"/>
    <property type="molecule type" value="Genomic_DNA"/>
</dbReference>
<keyword evidence="2" id="KW-0472">Membrane</keyword>
<dbReference type="SUPFAM" id="SSF63829">
    <property type="entry name" value="Calcium-dependent phosphotriesterase"/>
    <property type="match status" value="2"/>
</dbReference>
<accession>A0ABR7WK79</accession>
<feature type="chain" id="PRO_5047013417" evidence="3">
    <location>
        <begin position="22"/>
        <end position="970"/>
    </location>
</feature>
<dbReference type="Proteomes" id="UP000606600">
    <property type="component" value="Unassembled WGS sequence"/>
</dbReference>
<proteinExistence type="predicted"/>
<keyword evidence="2" id="KW-0812">Transmembrane</keyword>
<dbReference type="Pfam" id="PF07495">
    <property type="entry name" value="Y_Y_Y"/>
    <property type="match status" value="1"/>
</dbReference>
<evidence type="ECO:0000259" key="4">
    <source>
        <dbReference type="SMART" id="SM00421"/>
    </source>
</evidence>
<sequence>MKKCILLLVILYVAFLYPCIAQNTLGTPVIKNYTHEQYNAGNETWHMAQDKNGLLYFANDDGLLIFDGSYWKTYPMPNKSAIKSVAIDSKGRILVGGLDEIGYFFPNDMGVLKYHSLTHLLPKRAKQFADVWDIVIYKDEVFFRTIECIFELKNNTIRTFDAPGGWMILTSAGHNLFAYDKDEGLLIFKNGSWQPATDKPLPNRRVTGAVDFGGDSVLLATRSNGLMLLNGKKITAVASSINAALRTDLVNFIQNIGNNRYAIGTAAKGIFIIDKNLKLIDHFSNNQGLQNNNVHRVLVDNNRNLWLGLENGIDFIIYNTAVKQIVPNRENQLKSNAVAVFRDKLYIGTSNGLYAAPLNQLQTDISKDVATFTEVEKTKGHVWSLAEINGRLLAGHQDGVLEITGNKATPITAGPGAWMLKQMPNSNHIIAGTYTGFQLLKGGDATFSFEGKINGIYESLGNLAIDGSGTLWASHPFRGLYRVKLSADNKKVPGYTHYTNKNGLPSSLNNHVYFIRDQVIAATTQGVYEYNAAADKFIISPFYQKIFGQSRIDFLTTDGEGNIWFSNSQRAGVVDFGKRSASKPYTITYFPELAGQTVKATQYIYPYNRENVFVGSENGVFHLNYRQYVSAENKLNVILTSVKTIGDKDSVIFGGYFTDKGKIVSSQNAKQVTSLANKWNSFHFEYSSTLYAQKSNEEFTYKLVGFDNEWSKWSGKTEKDYTNLPYGKYTFSVKVRNNLGAASAPVSYTFIVEPAWYQTVWAYLLYAVFAVYLVYIGVKFQQKRLALQQQKHQEEQKRLNYLHSLELDRNEKEIIALQNDKLGADLIYKNKELATLTMQMVDRGKLLLNIKDELMVLIKKQNIPDASYQFRSVFRLLGDSEKSGDWDNFALYFDEVHNNFLTILKAKFPALSSTDLKLCAYLRLNLSSKEIAQLLNISLKGVEISRYRVRKKLQITTETNLYDFLMEVAR</sequence>
<dbReference type="Gene3D" id="2.130.10.10">
    <property type="entry name" value="YVTN repeat-like/Quinoprotein amine dehydrogenase"/>
    <property type="match status" value="2"/>
</dbReference>
<keyword evidence="1" id="KW-0597">Phosphoprotein</keyword>
<organism evidence="5 6">
    <name type="scientific">Mucilaginibacter pankratovii</name>
    <dbReference type="NCBI Taxonomy" id="2772110"/>
    <lineage>
        <taxon>Bacteria</taxon>
        <taxon>Pseudomonadati</taxon>
        <taxon>Bacteroidota</taxon>
        <taxon>Sphingobacteriia</taxon>
        <taxon>Sphingobacteriales</taxon>
        <taxon>Sphingobacteriaceae</taxon>
        <taxon>Mucilaginibacter</taxon>
    </lineage>
</organism>
<dbReference type="PANTHER" id="PTHR43547">
    <property type="entry name" value="TWO-COMPONENT HISTIDINE KINASE"/>
    <property type="match status" value="1"/>
</dbReference>
<gene>
    <name evidence="5" type="ORF">IDJ77_02800</name>
</gene>
<dbReference type="InterPro" id="IPR011123">
    <property type="entry name" value="Y_Y_Y"/>
</dbReference>
<evidence type="ECO:0000313" key="5">
    <source>
        <dbReference type="EMBL" id="MBD1362728.1"/>
    </source>
</evidence>
<protein>
    <submittedName>
        <fullName evidence="5">Transcriptional regulator</fullName>
    </submittedName>
</protein>
<dbReference type="InterPro" id="IPR036388">
    <property type="entry name" value="WH-like_DNA-bd_sf"/>
</dbReference>
<dbReference type="Gene3D" id="1.10.10.10">
    <property type="entry name" value="Winged helix-like DNA-binding domain superfamily/Winged helix DNA-binding domain"/>
    <property type="match status" value="1"/>
</dbReference>
<dbReference type="InterPro" id="IPR013783">
    <property type="entry name" value="Ig-like_fold"/>
</dbReference>
<keyword evidence="6" id="KW-1185">Reference proteome</keyword>
<dbReference type="SMART" id="SM00421">
    <property type="entry name" value="HTH_LUXR"/>
    <property type="match status" value="1"/>
</dbReference>
<evidence type="ECO:0000256" key="1">
    <source>
        <dbReference type="ARBA" id="ARBA00022553"/>
    </source>
</evidence>
<keyword evidence="3" id="KW-0732">Signal</keyword>
<dbReference type="InterPro" id="IPR016032">
    <property type="entry name" value="Sig_transdc_resp-reg_C-effctor"/>
</dbReference>
<dbReference type="InterPro" id="IPR015943">
    <property type="entry name" value="WD40/YVTN_repeat-like_dom_sf"/>
</dbReference>
<evidence type="ECO:0000313" key="6">
    <source>
        <dbReference type="Proteomes" id="UP000606600"/>
    </source>
</evidence>
<name>A0ABR7WK79_9SPHI</name>
<comment type="caution">
    <text evidence="5">The sequence shown here is derived from an EMBL/GenBank/DDBJ whole genome shotgun (WGS) entry which is preliminary data.</text>
</comment>
<dbReference type="Pfam" id="PF00196">
    <property type="entry name" value="GerE"/>
    <property type="match status" value="1"/>
</dbReference>
<feature type="transmembrane region" description="Helical" evidence="2">
    <location>
        <begin position="760"/>
        <end position="778"/>
    </location>
</feature>
<dbReference type="RefSeq" id="WP_191187393.1">
    <property type="nucleotide sequence ID" value="NZ_JACWMY010000001.1"/>
</dbReference>